<gene>
    <name evidence="2" type="ORF">KC19_4G020100</name>
</gene>
<dbReference type="InterPro" id="IPR011009">
    <property type="entry name" value="Kinase-like_dom_sf"/>
</dbReference>
<feature type="domain" description="Protein kinase" evidence="1">
    <location>
        <begin position="622"/>
        <end position="942"/>
    </location>
</feature>
<dbReference type="Pfam" id="PF00069">
    <property type="entry name" value="Pkinase"/>
    <property type="match status" value="1"/>
</dbReference>
<dbReference type="InterPro" id="IPR050167">
    <property type="entry name" value="Ser_Thr_protein_kinase"/>
</dbReference>
<dbReference type="PANTHER" id="PTHR23257">
    <property type="entry name" value="SERINE-THREONINE PROTEIN KINASE"/>
    <property type="match status" value="1"/>
</dbReference>
<evidence type="ECO:0000313" key="3">
    <source>
        <dbReference type="Proteomes" id="UP000822688"/>
    </source>
</evidence>
<dbReference type="CDD" id="cd21037">
    <property type="entry name" value="MLKL_NTD"/>
    <property type="match status" value="1"/>
</dbReference>
<evidence type="ECO:0000259" key="1">
    <source>
        <dbReference type="PROSITE" id="PS50011"/>
    </source>
</evidence>
<proteinExistence type="predicted"/>
<dbReference type="GO" id="GO:0005737">
    <property type="term" value="C:cytoplasm"/>
    <property type="evidence" value="ECO:0007669"/>
    <property type="project" value="TreeGrafter"/>
</dbReference>
<dbReference type="Gene3D" id="1.20.930.20">
    <property type="entry name" value="Adaptor protein Cbl, N-terminal domain"/>
    <property type="match status" value="1"/>
</dbReference>
<dbReference type="InterPro" id="IPR000719">
    <property type="entry name" value="Prot_kinase_dom"/>
</dbReference>
<dbReference type="Pfam" id="PF22215">
    <property type="entry name" value="MLKL_N"/>
    <property type="match status" value="1"/>
</dbReference>
<dbReference type="InterPro" id="IPR008271">
    <property type="entry name" value="Ser/Thr_kinase_AS"/>
</dbReference>
<feature type="domain" description="Protein kinase" evidence="1">
    <location>
        <begin position="274"/>
        <end position="549"/>
    </location>
</feature>
<dbReference type="AlphaFoldDB" id="A0A8T0I7K3"/>
<dbReference type="InterPro" id="IPR001245">
    <property type="entry name" value="Ser-Thr/Tyr_kinase_cat_dom"/>
</dbReference>
<dbReference type="GO" id="GO:0005524">
    <property type="term" value="F:ATP binding"/>
    <property type="evidence" value="ECO:0007669"/>
    <property type="project" value="InterPro"/>
</dbReference>
<organism evidence="2 3">
    <name type="scientific">Ceratodon purpureus</name>
    <name type="common">Fire moss</name>
    <name type="synonym">Dicranum purpureum</name>
    <dbReference type="NCBI Taxonomy" id="3225"/>
    <lineage>
        <taxon>Eukaryota</taxon>
        <taxon>Viridiplantae</taxon>
        <taxon>Streptophyta</taxon>
        <taxon>Embryophyta</taxon>
        <taxon>Bryophyta</taxon>
        <taxon>Bryophytina</taxon>
        <taxon>Bryopsida</taxon>
        <taxon>Dicranidae</taxon>
        <taxon>Pseudoditrichales</taxon>
        <taxon>Ditrichaceae</taxon>
        <taxon>Ceratodon</taxon>
    </lineage>
</organism>
<dbReference type="PROSITE" id="PS00108">
    <property type="entry name" value="PROTEIN_KINASE_ST"/>
    <property type="match status" value="1"/>
</dbReference>
<dbReference type="EMBL" id="CM026424">
    <property type="protein sequence ID" value="KAG0578403.1"/>
    <property type="molecule type" value="Genomic_DNA"/>
</dbReference>
<protein>
    <recommendedName>
        <fullName evidence="1">Protein kinase domain-containing protein</fullName>
    </recommendedName>
</protein>
<dbReference type="InterPro" id="IPR054000">
    <property type="entry name" value="MLKL_N"/>
</dbReference>
<sequence length="946" mass="106951">MATSPMDVDSGCGSCTQEEFLPPIEVAGSKESKALASGPSFGSQDMVVGPFAKFRNAITIIEQIQKLISESDMVWNKQQCKRIADRCSFLAELMAGMVQDENSVVNQASDGGSSSSEEVNGLLHVLLKVKIFISGYVDKSQAITNVICRTNNPEAFKELHEELDDAMAKLGLQGMEDATQLTSGVESKMNMLRADAEEDKEEMLKMLSQMSESARTTEMNQDLKKLAHQVVLDKTTDLDVKKLVKDSRDKLPSYLKIAQTEIELGEPVRQYERKSERDLLHEVGWAEVRKGKFLDCDFAIKVFNCGADDGSRATWNQEQLLIEAGSLVELQHPHVVRLVGFGQDKKQSVFVMELMDGDLRNFMTTKLKATPKPAKPFTDSEALKIIMQIAQAMYFIHTRGYAHGDLKCSNIVVKKNRGQYLEVKIADLRGSQKRGEWNPEAFEKASKTRRPRWTAPEALDHYGRDREPSWEDLKRIDIYSFGMTCYEIVTGNFPFHGIRDEGVLLEMIKKGERPKLPETLADHFKGLIASCWEEDPKKRPSFEKICQFLDNVPSPQKDRFSNFAVMLSQFTDKMPRWVLGLGKEQSESSRGISDSADILRPEDMRNIPEYQYLKIEPEALKRVTAEPIGSGSSAKVYKITWLGCTFAEKELRKSKSYAKFVQQEIESLIRISHHPFMVQLVGLSVKPNGVCSIIMEYMDGNLRKLIDTRLKKRKGAYGTNREGPFDLHEAVQIISKFALGMAYLHSRNLVHGDLKSENVLAQEYSGIIDVKIVDFGMSHLEESLELSDTESIFTESSDTEFSVAESSDTSEAPKTKFYYRGWGTDFYRAPEMLRIDGEGPKEELSKLGLPDEDSTADLQAKKATDVFSFAMTCYEVLTGNRPFSDRRPKPCEVRSGLRPKWTLNPNLDPKWLQLQAIVERCWCTIPKERLTFNDICKELLSFQTSS</sequence>
<reference evidence="2" key="1">
    <citation type="submission" date="2020-06" db="EMBL/GenBank/DDBJ databases">
        <title>WGS assembly of Ceratodon purpureus strain R40.</title>
        <authorList>
            <person name="Carey S.B."/>
            <person name="Jenkins J."/>
            <person name="Shu S."/>
            <person name="Lovell J.T."/>
            <person name="Sreedasyam A."/>
            <person name="Maumus F."/>
            <person name="Tiley G.P."/>
            <person name="Fernandez-Pozo N."/>
            <person name="Barry K."/>
            <person name="Chen C."/>
            <person name="Wang M."/>
            <person name="Lipzen A."/>
            <person name="Daum C."/>
            <person name="Saski C.A."/>
            <person name="Payton A.C."/>
            <person name="Mcbreen J.C."/>
            <person name="Conrad R.E."/>
            <person name="Kollar L.M."/>
            <person name="Olsson S."/>
            <person name="Huttunen S."/>
            <person name="Landis J.B."/>
            <person name="Wickett N.J."/>
            <person name="Johnson M.G."/>
            <person name="Rensing S.A."/>
            <person name="Grimwood J."/>
            <person name="Schmutz J."/>
            <person name="Mcdaniel S.F."/>
        </authorList>
    </citation>
    <scope>NUCLEOTIDE SEQUENCE</scope>
    <source>
        <strain evidence="2">R40</strain>
    </source>
</reference>
<dbReference type="PROSITE" id="PS50011">
    <property type="entry name" value="PROTEIN_KINASE_DOM"/>
    <property type="match status" value="2"/>
</dbReference>
<dbReference type="GO" id="GO:0004672">
    <property type="term" value="F:protein kinase activity"/>
    <property type="evidence" value="ECO:0007669"/>
    <property type="project" value="InterPro"/>
</dbReference>
<dbReference type="InterPro" id="IPR036537">
    <property type="entry name" value="Adaptor_Cbl_N_dom_sf"/>
</dbReference>
<comment type="caution">
    <text evidence="2">The sequence shown here is derived from an EMBL/GenBank/DDBJ whole genome shotgun (WGS) entry which is preliminary data.</text>
</comment>
<keyword evidence="3" id="KW-1185">Reference proteome</keyword>
<dbReference type="SMART" id="SM00220">
    <property type="entry name" value="S_TKc"/>
    <property type="match status" value="2"/>
</dbReference>
<dbReference type="Gene3D" id="1.10.510.10">
    <property type="entry name" value="Transferase(Phosphotransferase) domain 1"/>
    <property type="match status" value="2"/>
</dbReference>
<name>A0A8T0I7K3_CERPU</name>
<dbReference type="PANTHER" id="PTHR23257:SF969">
    <property type="entry name" value="INTEGRIN-LINKED PROTEIN KINASE"/>
    <property type="match status" value="1"/>
</dbReference>
<dbReference type="Proteomes" id="UP000822688">
    <property type="component" value="Chromosome 4"/>
</dbReference>
<dbReference type="InterPro" id="IPR059179">
    <property type="entry name" value="MLKL-like_MCAfunc"/>
</dbReference>
<accession>A0A8T0I7K3</accession>
<dbReference type="Pfam" id="PF07714">
    <property type="entry name" value="PK_Tyr_Ser-Thr"/>
    <property type="match status" value="1"/>
</dbReference>
<evidence type="ECO:0000313" key="2">
    <source>
        <dbReference type="EMBL" id="KAG0578403.1"/>
    </source>
</evidence>
<dbReference type="SUPFAM" id="SSF56112">
    <property type="entry name" value="Protein kinase-like (PK-like)"/>
    <property type="match status" value="2"/>
</dbReference>
<dbReference type="GO" id="GO:0007166">
    <property type="term" value="P:cell surface receptor signaling pathway"/>
    <property type="evidence" value="ECO:0007669"/>
    <property type="project" value="InterPro"/>
</dbReference>